<dbReference type="OrthoDB" id="2960905at2"/>
<evidence type="ECO:0000256" key="1">
    <source>
        <dbReference type="SAM" id="Phobius"/>
    </source>
</evidence>
<sequence>MDKFFNNHWFVKFVSLCIAIMLYLMINMNNMSNQPGVLPDNNDESTHVINDVEVQAYYDEEAYDVVAMQETVDVELTGTQTSILLFQLSRPSYEVFVDVNGREAGVHNVRVEYRDFPADLDVSVTPRFISVEKEKLESVSYEVEADLLNRDQAEDGYTLGGAKVSPSEVTLKAPPSTHEKIETVKAFVDVEGADGRVTSESEVVAYDQNGNEVDVEIEPESVDVEVPVISPFRDVSVQLSREHSLPDGLSVESLNINPAEVTIFGPLEVIEDINAVEATIDISQIEEDDTFEVDIVPPEGVERVQPETVEVEVDVGETEETALGQVPISVENVPEDVSYDVISPETGRTNVTISGVTQVIETITAEDITLTADWEGREDDGSTYTLPVEAEGPANVVVQPAVDELEVNQSQ</sequence>
<dbReference type="STRING" id="568899.SAMN05192534_13311"/>
<dbReference type="Proteomes" id="UP000199163">
    <property type="component" value="Unassembled WGS sequence"/>
</dbReference>
<dbReference type="RefSeq" id="WP_091276462.1">
    <property type="nucleotide sequence ID" value="NZ_FNDK01000033.1"/>
</dbReference>
<protein>
    <submittedName>
        <fullName evidence="2">YbbR domain-containing protein</fullName>
    </submittedName>
</protein>
<name>A0A1G8JHS8_9BACI</name>
<accession>A0A1G8JHS8</accession>
<keyword evidence="1" id="KW-1133">Transmembrane helix</keyword>
<evidence type="ECO:0000313" key="3">
    <source>
        <dbReference type="Proteomes" id="UP000199163"/>
    </source>
</evidence>
<feature type="transmembrane region" description="Helical" evidence="1">
    <location>
        <begin position="9"/>
        <end position="26"/>
    </location>
</feature>
<dbReference type="EMBL" id="FNDK01000033">
    <property type="protein sequence ID" value="SDI30577.1"/>
    <property type="molecule type" value="Genomic_DNA"/>
</dbReference>
<dbReference type="Pfam" id="PF07949">
    <property type="entry name" value="YbbR"/>
    <property type="match status" value="2"/>
</dbReference>
<dbReference type="Gene3D" id="2.170.120.40">
    <property type="entry name" value="YbbR-like domain"/>
    <property type="match status" value="2"/>
</dbReference>
<dbReference type="InterPro" id="IPR053154">
    <property type="entry name" value="c-di-AMP_regulator"/>
</dbReference>
<keyword evidence="1" id="KW-0472">Membrane</keyword>
<dbReference type="PANTHER" id="PTHR37804">
    <property type="entry name" value="CDAA REGULATORY PROTEIN CDAR"/>
    <property type="match status" value="1"/>
</dbReference>
<dbReference type="Gene3D" id="2.170.120.30">
    <property type="match status" value="2"/>
</dbReference>
<organism evidence="2 3">
    <name type="scientific">Alteribacillus persepolensis</name>
    <dbReference type="NCBI Taxonomy" id="568899"/>
    <lineage>
        <taxon>Bacteria</taxon>
        <taxon>Bacillati</taxon>
        <taxon>Bacillota</taxon>
        <taxon>Bacilli</taxon>
        <taxon>Bacillales</taxon>
        <taxon>Bacillaceae</taxon>
        <taxon>Alteribacillus</taxon>
    </lineage>
</organism>
<reference evidence="2 3" key="1">
    <citation type="submission" date="2016-10" db="EMBL/GenBank/DDBJ databases">
        <authorList>
            <person name="de Groot N.N."/>
        </authorList>
    </citation>
    <scope>NUCLEOTIDE SEQUENCE [LARGE SCALE GENOMIC DNA]</scope>
    <source>
        <strain evidence="2 3">DSM 21632</strain>
    </source>
</reference>
<evidence type="ECO:0000313" key="2">
    <source>
        <dbReference type="EMBL" id="SDI30577.1"/>
    </source>
</evidence>
<gene>
    <name evidence="2" type="ORF">SAMN05192534_13311</name>
</gene>
<dbReference type="PANTHER" id="PTHR37804:SF1">
    <property type="entry name" value="CDAA REGULATORY PROTEIN CDAR"/>
    <property type="match status" value="1"/>
</dbReference>
<dbReference type="InterPro" id="IPR012505">
    <property type="entry name" value="YbbR"/>
</dbReference>
<dbReference type="AlphaFoldDB" id="A0A1G8JHS8"/>
<proteinExistence type="predicted"/>
<keyword evidence="3" id="KW-1185">Reference proteome</keyword>
<keyword evidence="1" id="KW-0812">Transmembrane</keyword>